<proteinExistence type="inferred from homology"/>
<dbReference type="InterPro" id="IPR001867">
    <property type="entry name" value="OmpR/PhoB-type_DNA-bd"/>
</dbReference>
<reference evidence="7" key="1">
    <citation type="journal article" date="2019" name="Int. J. Syst. Evol. Microbiol.">
        <title>The Global Catalogue of Microorganisms (GCM) 10K type strain sequencing project: providing services to taxonomists for standard genome sequencing and annotation.</title>
        <authorList>
            <consortium name="The Broad Institute Genomics Platform"/>
            <consortium name="The Broad Institute Genome Sequencing Center for Infectious Disease"/>
            <person name="Wu L."/>
            <person name="Ma J."/>
        </authorList>
    </citation>
    <scope>NUCLEOTIDE SEQUENCE [LARGE SCALE GENOMIC DNA]</scope>
    <source>
        <strain evidence="7">CGMCC 1.15043</strain>
    </source>
</reference>
<dbReference type="Proteomes" id="UP000615455">
    <property type="component" value="Unassembled WGS sequence"/>
</dbReference>
<gene>
    <name evidence="6" type="ORF">GCM10008018_36250</name>
</gene>
<dbReference type="SMART" id="SM01043">
    <property type="entry name" value="BTAD"/>
    <property type="match status" value="1"/>
</dbReference>
<evidence type="ECO:0000256" key="3">
    <source>
        <dbReference type="ARBA" id="ARBA00023125"/>
    </source>
</evidence>
<evidence type="ECO:0000256" key="4">
    <source>
        <dbReference type="ARBA" id="ARBA00023163"/>
    </source>
</evidence>
<dbReference type="Gene3D" id="1.25.40.10">
    <property type="entry name" value="Tetratricopeptide repeat domain"/>
    <property type="match status" value="2"/>
</dbReference>
<dbReference type="InterPro" id="IPR041617">
    <property type="entry name" value="TPR_MalT"/>
</dbReference>
<dbReference type="Gene3D" id="3.40.50.300">
    <property type="entry name" value="P-loop containing nucleotide triphosphate hydrolases"/>
    <property type="match status" value="1"/>
</dbReference>
<dbReference type="SUPFAM" id="SSF46894">
    <property type="entry name" value="C-terminal effector domain of the bipartite response regulators"/>
    <property type="match status" value="1"/>
</dbReference>
<dbReference type="InterPro" id="IPR027417">
    <property type="entry name" value="P-loop_NTPase"/>
</dbReference>
<name>A0ABQ1ETQ3_9BACL</name>
<dbReference type="PANTHER" id="PTHR35807">
    <property type="entry name" value="TRANSCRIPTIONAL REGULATOR REDD-RELATED"/>
    <property type="match status" value="1"/>
</dbReference>
<dbReference type="Pfam" id="PF17874">
    <property type="entry name" value="TPR_MalT"/>
    <property type="match status" value="1"/>
</dbReference>
<dbReference type="SUPFAM" id="SSF52540">
    <property type="entry name" value="P-loop containing nucleoside triphosphate hydrolases"/>
    <property type="match status" value="1"/>
</dbReference>
<protein>
    <recommendedName>
        <fullName evidence="5">Bacterial transcriptional activator domain-containing protein</fullName>
    </recommendedName>
</protein>
<evidence type="ECO:0000259" key="5">
    <source>
        <dbReference type="SMART" id="SM01043"/>
    </source>
</evidence>
<dbReference type="InterPro" id="IPR016032">
    <property type="entry name" value="Sig_transdc_resp-reg_C-effctor"/>
</dbReference>
<dbReference type="RefSeq" id="WP_189013621.1">
    <property type="nucleotide sequence ID" value="NZ_BMHE01000018.1"/>
</dbReference>
<dbReference type="InterPro" id="IPR059106">
    <property type="entry name" value="WHD_MalT"/>
</dbReference>
<dbReference type="InterPro" id="IPR051677">
    <property type="entry name" value="AfsR-DnrI-RedD_regulator"/>
</dbReference>
<dbReference type="SUPFAM" id="SSF48452">
    <property type="entry name" value="TPR-like"/>
    <property type="match status" value="2"/>
</dbReference>
<accession>A0ABQ1ETQ3</accession>
<evidence type="ECO:0000313" key="6">
    <source>
        <dbReference type="EMBL" id="GFZ86906.1"/>
    </source>
</evidence>
<comment type="caution">
    <text evidence="6">The sequence shown here is derived from an EMBL/GenBank/DDBJ whole genome shotgun (WGS) entry which is preliminary data.</text>
</comment>
<keyword evidence="7" id="KW-1185">Reference proteome</keyword>
<keyword evidence="2" id="KW-0805">Transcription regulation</keyword>
<dbReference type="InterPro" id="IPR036388">
    <property type="entry name" value="WH-like_DNA-bd_sf"/>
</dbReference>
<organism evidence="6 7">
    <name type="scientific">Paenibacillus marchantiophytorum</name>
    <dbReference type="NCBI Taxonomy" id="1619310"/>
    <lineage>
        <taxon>Bacteria</taxon>
        <taxon>Bacillati</taxon>
        <taxon>Bacillota</taxon>
        <taxon>Bacilli</taxon>
        <taxon>Bacillales</taxon>
        <taxon>Paenibacillaceae</taxon>
        <taxon>Paenibacillus</taxon>
    </lineage>
</organism>
<sequence>MIVQTKLYIPHAHNALVPRPRLIRKLDEGLRAKLTLITASAGYGKTTALSEWARQSDAQVAWVSLDKQDDAWIPFWSCVTASIQEKVPGFAQTVWPFLEKGPSASSVSLEPAISAMLNALDQRFGELVIVLDDYHLIEHPDIQKSLTYLLEHMPAHIHLYIASRTDLTIPTARLLAKREMRRITVQDLRFHPEEGLIFFRDTTDLSLSREQVAELFDQTEGWISGLQLAALTLKSSDNIAESIRQFSGHQHHISDYLLEEVFRDLPEDMRAFLLRTSILSRMNNSLCQAVTGHSDGQTYLEKLEQLNLFTIPLDDHRQWYRYHHLLSDFLQRQFARTAPELWAQAHVHAAQWQESHGFGEAAAEHYLEGRQYDDVVRVIEKNLQDFLHKKAEKVSGWVLQLPESFLSKQPMVEMFHLSLLIGIRQWEAASLKIEQAKIRYEAMRGSMDEAEWKQMMGNMYFLCASASYFQKDLDGISNYFELSERVAPEGSLFESMGDNKFYGYDEFDDHMSYINNYHAAAAFMIKWIQHWGHRKAHPSAAIFHASYSLVLYEWNRLEEAEALIDQVLKQRGKKYNPRSLLQIYVSASRVQQALGNQARALELLEELKLRIESPDYGRFLRKIEAEQACLAVRQGSLLYALEWLERCGMAPADEVSLNGVAELMALARVLAACGRTDEAISLSERLQRLFWKEDRLRDRLKMVILQSVTLYRAGLTQKALGMLETALSLAEPEGFIRSFADEGHVMEEMLSVYSSTHQGRQSAHTPSHLLDYVHKLLQAFNISNVALETRTQVKLQCFGRFKVLAGNGYRNEVKWRTSKTEELMAYLVHHRGEQVDRHRIIESLWPDADAERAGAQLHTAVHYLRRNLTTIGLDGIVYYDRGYYNLDMSRLECDYDEFTRKLSEGVPVSSENLHAYEEELTRIYQTGYMEGGGYLWAEQTRSRLENEYVDMLLKLQEHYMQERNFSAAENLLRKALECNPLQEVIHTKLIHICMLAGKRDTALRQYDALRKMLQAEFGVEPNQAVKQLLKITQIINNEARS</sequence>
<dbReference type="Pfam" id="PF00486">
    <property type="entry name" value="Trans_reg_C"/>
    <property type="match status" value="1"/>
</dbReference>
<keyword evidence="3" id="KW-0238">DNA-binding</keyword>
<dbReference type="Gene3D" id="1.10.10.10">
    <property type="entry name" value="Winged helix-like DNA-binding domain superfamily/Winged helix DNA-binding domain"/>
    <property type="match status" value="1"/>
</dbReference>
<keyword evidence="4" id="KW-0804">Transcription</keyword>
<comment type="similarity">
    <text evidence="1">Belongs to the AfsR/DnrI/RedD regulatory family.</text>
</comment>
<evidence type="ECO:0000256" key="2">
    <source>
        <dbReference type="ARBA" id="ARBA00023015"/>
    </source>
</evidence>
<feature type="domain" description="Bacterial transcriptional activator" evidence="5">
    <location>
        <begin position="893"/>
        <end position="1032"/>
    </location>
</feature>
<dbReference type="EMBL" id="BMHE01000018">
    <property type="protein sequence ID" value="GFZ86906.1"/>
    <property type="molecule type" value="Genomic_DNA"/>
</dbReference>
<dbReference type="InterPro" id="IPR011990">
    <property type="entry name" value="TPR-like_helical_dom_sf"/>
</dbReference>
<evidence type="ECO:0000313" key="7">
    <source>
        <dbReference type="Proteomes" id="UP000615455"/>
    </source>
</evidence>
<dbReference type="InterPro" id="IPR005158">
    <property type="entry name" value="BTAD"/>
</dbReference>
<dbReference type="Pfam" id="PF03704">
    <property type="entry name" value="BTAD"/>
    <property type="match status" value="1"/>
</dbReference>
<dbReference type="Pfam" id="PF25873">
    <property type="entry name" value="WHD_MalT"/>
    <property type="match status" value="1"/>
</dbReference>
<evidence type="ECO:0000256" key="1">
    <source>
        <dbReference type="ARBA" id="ARBA00005820"/>
    </source>
</evidence>